<dbReference type="GO" id="GO:0005681">
    <property type="term" value="C:spliceosomal complex"/>
    <property type="evidence" value="ECO:0007669"/>
    <property type="project" value="TreeGrafter"/>
</dbReference>
<dbReference type="GO" id="GO:0000974">
    <property type="term" value="C:Prp19 complex"/>
    <property type="evidence" value="ECO:0007669"/>
    <property type="project" value="InterPro"/>
</dbReference>
<dbReference type="PANTHER" id="PTHR45885:SF1">
    <property type="entry name" value="CELL DIVISION CYCLE 5-LIKE PROTEIN"/>
    <property type="match status" value="1"/>
</dbReference>
<feature type="coiled-coil region" evidence="3">
    <location>
        <begin position="99"/>
        <end position="133"/>
    </location>
</feature>
<accession>A0A8S9K069</accession>
<evidence type="ECO:0000313" key="5">
    <source>
        <dbReference type="EMBL" id="KAF2587784.1"/>
    </source>
</evidence>
<name>A0A8S9K069_BRACR</name>
<reference evidence="5" key="1">
    <citation type="submission" date="2019-12" db="EMBL/GenBank/DDBJ databases">
        <title>Genome sequencing and annotation of Brassica cretica.</title>
        <authorList>
            <person name="Studholme D.J."/>
            <person name="Sarris P.F."/>
        </authorList>
    </citation>
    <scope>NUCLEOTIDE SEQUENCE</scope>
    <source>
        <strain evidence="5">PFS-102/07</strain>
        <tissue evidence="5">Leaf</tissue>
    </source>
</reference>
<gene>
    <name evidence="5" type="ORF">F2Q70_00039879</name>
</gene>
<dbReference type="InterPro" id="IPR047242">
    <property type="entry name" value="CDC5L/Cef1"/>
</dbReference>
<sequence>MYFPTRNAYGPSSVAVKAEKVAALQVEMENARKKMEEDEKKAEHMKAKYKTYTKGHEKRAETVWSQIEASLKQIEIGGTEVECFKALKRQEEMAASFRKKNLEEEVVRQKETERKLQARYGELLSTLEKAEEIMVGFRVQALKQADVEDSHNLKEAKLATGEEEDVAISTEASS</sequence>
<keyword evidence="1" id="KW-0238">DNA-binding</keyword>
<dbReference type="GO" id="GO:0000398">
    <property type="term" value="P:mRNA splicing, via spliceosome"/>
    <property type="evidence" value="ECO:0007669"/>
    <property type="project" value="InterPro"/>
</dbReference>
<proteinExistence type="predicted"/>
<dbReference type="EMBL" id="QGKY02000190">
    <property type="protein sequence ID" value="KAF2587784.1"/>
    <property type="molecule type" value="Genomic_DNA"/>
</dbReference>
<protein>
    <submittedName>
        <fullName evidence="5">Uncharacterized protein</fullName>
    </submittedName>
</protein>
<feature type="region of interest" description="Disordered" evidence="4">
    <location>
        <begin position="154"/>
        <end position="174"/>
    </location>
</feature>
<keyword evidence="2" id="KW-0539">Nucleus</keyword>
<evidence type="ECO:0000256" key="2">
    <source>
        <dbReference type="ARBA" id="ARBA00023242"/>
    </source>
</evidence>
<dbReference type="GO" id="GO:0003677">
    <property type="term" value="F:DNA binding"/>
    <property type="evidence" value="ECO:0007669"/>
    <property type="project" value="UniProtKB-KW"/>
</dbReference>
<evidence type="ECO:0000256" key="3">
    <source>
        <dbReference type="SAM" id="Coils"/>
    </source>
</evidence>
<dbReference type="PANTHER" id="PTHR45885">
    <property type="entry name" value="CELL DIVISION CYCLE 5-LIKE PROTEIN"/>
    <property type="match status" value="1"/>
</dbReference>
<feature type="coiled-coil region" evidence="3">
    <location>
        <begin position="14"/>
        <end position="48"/>
    </location>
</feature>
<evidence type="ECO:0000256" key="1">
    <source>
        <dbReference type="ARBA" id="ARBA00023125"/>
    </source>
</evidence>
<comment type="caution">
    <text evidence="5">The sequence shown here is derived from an EMBL/GenBank/DDBJ whole genome shotgun (WGS) entry which is preliminary data.</text>
</comment>
<evidence type="ECO:0000256" key="4">
    <source>
        <dbReference type="SAM" id="MobiDB-lite"/>
    </source>
</evidence>
<dbReference type="AlphaFoldDB" id="A0A8S9K069"/>
<keyword evidence="3" id="KW-0175">Coiled coil</keyword>
<organism evidence="5">
    <name type="scientific">Brassica cretica</name>
    <name type="common">Mustard</name>
    <dbReference type="NCBI Taxonomy" id="69181"/>
    <lineage>
        <taxon>Eukaryota</taxon>
        <taxon>Viridiplantae</taxon>
        <taxon>Streptophyta</taxon>
        <taxon>Embryophyta</taxon>
        <taxon>Tracheophyta</taxon>
        <taxon>Spermatophyta</taxon>
        <taxon>Magnoliopsida</taxon>
        <taxon>eudicotyledons</taxon>
        <taxon>Gunneridae</taxon>
        <taxon>Pentapetalae</taxon>
        <taxon>rosids</taxon>
        <taxon>malvids</taxon>
        <taxon>Brassicales</taxon>
        <taxon>Brassicaceae</taxon>
        <taxon>Brassiceae</taxon>
        <taxon>Brassica</taxon>
    </lineage>
</organism>